<dbReference type="EMBL" id="WVTA01000005">
    <property type="protein sequence ID" value="KAK3209774.1"/>
    <property type="molecule type" value="Genomic_DNA"/>
</dbReference>
<accession>A0AAN6M1Y8</accession>
<keyword evidence="3 7" id="KW-0812">Transmembrane</keyword>
<keyword evidence="9" id="KW-1185">Reference proteome</keyword>
<evidence type="ECO:0000256" key="2">
    <source>
        <dbReference type="ARBA" id="ARBA00022448"/>
    </source>
</evidence>
<evidence type="ECO:0000313" key="8">
    <source>
        <dbReference type="EMBL" id="KAK3209774.1"/>
    </source>
</evidence>
<feature type="transmembrane region" description="Helical" evidence="7">
    <location>
        <begin position="30"/>
        <end position="49"/>
    </location>
</feature>
<evidence type="ECO:0000256" key="7">
    <source>
        <dbReference type="SAM" id="Phobius"/>
    </source>
</evidence>
<dbReference type="GO" id="GO:0015707">
    <property type="term" value="P:nitrite transport"/>
    <property type="evidence" value="ECO:0007669"/>
    <property type="project" value="TreeGrafter"/>
</dbReference>
<proteinExistence type="inferred from homology"/>
<evidence type="ECO:0000256" key="5">
    <source>
        <dbReference type="ARBA" id="ARBA00023136"/>
    </source>
</evidence>
<evidence type="ECO:0000256" key="3">
    <source>
        <dbReference type="ARBA" id="ARBA00022692"/>
    </source>
</evidence>
<keyword evidence="5 7" id="KW-0472">Membrane</keyword>
<comment type="caution">
    <text evidence="8">The sequence shown here is derived from an EMBL/GenBank/DDBJ whole genome shotgun (WGS) entry which is preliminary data.</text>
</comment>
<dbReference type="PANTHER" id="PTHR30520:SF6">
    <property type="entry name" value="FORMATE_NITRATE FAMILY TRANSPORTER (EUROFUNG)"/>
    <property type="match status" value="1"/>
</dbReference>
<evidence type="ECO:0000256" key="1">
    <source>
        <dbReference type="ARBA" id="ARBA00004141"/>
    </source>
</evidence>
<dbReference type="Proteomes" id="UP001280581">
    <property type="component" value="Unassembled WGS sequence"/>
</dbReference>
<feature type="transmembrane region" description="Helical" evidence="7">
    <location>
        <begin position="163"/>
        <end position="182"/>
    </location>
</feature>
<dbReference type="FunFam" id="1.20.1080.10:FF:000011">
    <property type="entry name" value="Formate family transporter"/>
    <property type="match status" value="1"/>
</dbReference>
<feature type="transmembrane region" description="Helical" evidence="7">
    <location>
        <begin position="236"/>
        <end position="258"/>
    </location>
</feature>
<gene>
    <name evidence="8" type="ORF">GRF29_44g625434</name>
</gene>
<dbReference type="GO" id="GO:0015513">
    <property type="term" value="F:high-affinity secondary active nitrite transmembrane transporter activity"/>
    <property type="evidence" value="ECO:0007669"/>
    <property type="project" value="TreeGrafter"/>
</dbReference>
<dbReference type="InterPro" id="IPR000292">
    <property type="entry name" value="For/NO2_transpt"/>
</dbReference>
<dbReference type="GO" id="GO:0005886">
    <property type="term" value="C:plasma membrane"/>
    <property type="evidence" value="ECO:0007669"/>
    <property type="project" value="TreeGrafter"/>
</dbReference>
<dbReference type="Gene3D" id="1.20.1080.10">
    <property type="entry name" value="Glycerol uptake facilitator protein"/>
    <property type="match status" value="1"/>
</dbReference>
<reference evidence="8 9" key="1">
    <citation type="submission" date="2021-02" db="EMBL/GenBank/DDBJ databases">
        <title>Genome assembly of Pseudopithomyces chartarum.</title>
        <authorList>
            <person name="Jauregui R."/>
            <person name="Singh J."/>
            <person name="Voisey C."/>
        </authorList>
    </citation>
    <scope>NUCLEOTIDE SEQUENCE [LARGE SCALE GENOMIC DNA]</scope>
    <source>
        <strain evidence="8 9">AGR01</strain>
    </source>
</reference>
<evidence type="ECO:0000256" key="6">
    <source>
        <dbReference type="ARBA" id="ARBA00049660"/>
    </source>
</evidence>
<name>A0AAN6M1Y8_9PLEO</name>
<dbReference type="PROSITE" id="PS01006">
    <property type="entry name" value="FORMATE_NITRITE_TP_2"/>
    <property type="match status" value="1"/>
</dbReference>
<evidence type="ECO:0008006" key="10">
    <source>
        <dbReference type="Google" id="ProtNLM"/>
    </source>
</evidence>
<dbReference type="InterPro" id="IPR023271">
    <property type="entry name" value="Aquaporin-like"/>
</dbReference>
<comment type="similarity">
    <text evidence="6">Belongs to the FNT transporter (TC 1.A.16) family.</text>
</comment>
<feature type="transmembrane region" description="Helical" evidence="7">
    <location>
        <begin position="194"/>
        <end position="216"/>
    </location>
</feature>
<dbReference type="Pfam" id="PF01226">
    <property type="entry name" value="Form_Nir_trans"/>
    <property type="match status" value="1"/>
</dbReference>
<dbReference type="PANTHER" id="PTHR30520">
    <property type="entry name" value="FORMATE TRANSPORTER-RELATED"/>
    <property type="match status" value="1"/>
</dbReference>
<dbReference type="InterPro" id="IPR024002">
    <property type="entry name" value="For/NO2_transpt_CS"/>
</dbReference>
<keyword evidence="2" id="KW-0813">Transport</keyword>
<evidence type="ECO:0000256" key="4">
    <source>
        <dbReference type="ARBA" id="ARBA00022989"/>
    </source>
</evidence>
<comment type="subcellular location">
    <subcellularLocation>
        <location evidence="1">Membrane</location>
        <topology evidence="1">Multi-pass membrane protein</topology>
    </subcellularLocation>
</comment>
<feature type="transmembrane region" description="Helical" evidence="7">
    <location>
        <begin position="69"/>
        <end position="100"/>
    </location>
</feature>
<feature type="transmembrane region" description="Helical" evidence="7">
    <location>
        <begin position="112"/>
        <end position="134"/>
    </location>
</feature>
<organism evidence="8 9">
    <name type="scientific">Pseudopithomyces chartarum</name>
    <dbReference type="NCBI Taxonomy" id="1892770"/>
    <lineage>
        <taxon>Eukaryota</taxon>
        <taxon>Fungi</taxon>
        <taxon>Dikarya</taxon>
        <taxon>Ascomycota</taxon>
        <taxon>Pezizomycotina</taxon>
        <taxon>Dothideomycetes</taxon>
        <taxon>Pleosporomycetidae</taxon>
        <taxon>Pleosporales</taxon>
        <taxon>Massarineae</taxon>
        <taxon>Didymosphaeriaceae</taxon>
        <taxon>Pseudopithomyces</taxon>
    </lineage>
</organism>
<evidence type="ECO:0000313" key="9">
    <source>
        <dbReference type="Proteomes" id="UP001280581"/>
    </source>
</evidence>
<sequence>MGFNCYTPAETAELVSRAGVAKANMRIDKIFMSGVMAGMMLSFACASVLSTNTAPWFQENAPGLIRTIAALIFPYGLCMIILTGSDLCTGSFLFTTVAVLHRRLSIPRMLMHWSLTFLGNLAGSLFIVAIITGYGGVFDAPAYATEVRAFVTAKQVTPQWHQVFLKGIGANWLVCLACFLGLSGREYSSKIIGIWWPTFAFISLGFDHVVANMFIVPMGIWVGTPNLSVGLYIWKGVIPALLGNIIGGGLFVGSYIYYQFLQGADAPTIDGLPYESSPVGLMDFRNRKVDLGRKVLGHEEESIEASGSSTSMKKPELV</sequence>
<keyword evidence="4 7" id="KW-1133">Transmembrane helix</keyword>
<protein>
    <recommendedName>
        <fullName evidence="10">Formate/nitrite transporter</fullName>
    </recommendedName>
</protein>
<dbReference type="AlphaFoldDB" id="A0AAN6M1Y8"/>